<sequence length="105" mass="11865">MVIRDYLAIRRRSPSSGKICPQVGCQVGGNSAGDRYPYWRPHKTSRSGLKPNQHGRGVYRKSVPVIWRKLSTASTRSSTMEHVPSRQGDLFHCAVNPIYYLFSSL</sequence>
<dbReference type="EMBL" id="BMAW01032891">
    <property type="protein sequence ID" value="GFU27656.1"/>
    <property type="molecule type" value="Genomic_DNA"/>
</dbReference>
<organism evidence="1 2">
    <name type="scientific">Nephila pilipes</name>
    <name type="common">Giant wood spider</name>
    <name type="synonym">Nephila maculata</name>
    <dbReference type="NCBI Taxonomy" id="299642"/>
    <lineage>
        <taxon>Eukaryota</taxon>
        <taxon>Metazoa</taxon>
        <taxon>Ecdysozoa</taxon>
        <taxon>Arthropoda</taxon>
        <taxon>Chelicerata</taxon>
        <taxon>Arachnida</taxon>
        <taxon>Araneae</taxon>
        <taxon>Araneomorphae</taxon>
        <taxon>Entelegynae</taxon>
        <taxon>Araneoidea</taxon>
        <taxon>Nephilidae</taxon>
        <taxon>Nephila</taxon>
    </lineage>
</organism>
<protein>
    <submittedName>
        <fullName evidence="1">Uncharacterized protein</fullName>
    </submittedName>
</protein>
<evidence type="ECO:0000313" key="1">
    <source>
        <dbReference type="EMBL" id="GFU27656.1"/>
    </source>
</evidence>
<keyword evidence="2" id="KW-1185">Reference proteome</keyword>
<gene>
    <name evidence="1" type="ORF">NPIL_162801</name>
</gene>
<name>A0A8X6QIW3_NEPPI</name>
<proteinExistence type="predicted"/>
<evidence type="ECO:0000313" key="2">
    <source>
        <dbReference type="Proteomes" id="UP000887013"/>
    </source>
</evidence>
<dbReference type="AlphaFoldDB" id="A0A8X6QIW3"/>
<dbReference type="Proteomes" id="UP000887013">
    <property type="component" value="Unassembled WGS sequence"/>
</dbReference>
<reference evidence="1" key="1">
    <citation type="submission" date="2020-08" db="EMBL/GenBank/DDBJ databases">
        <title>Multicomponent nature underlies the extraordinary mechanical properties of spider dragline silk.</title>
        <authorList>
            <person name="Kono N."/>
            <person name="Nakamura H."/>
            <person name="Mori M."/>
            <person name="Yoshida Y."/>
            <person name="Ohtoshi R."/>
            <person name="Malay A.D."/>
            <person name="Moran D.A.P."/>
            <person name="Tomita M."/>
            <person name="Numata K."/>
            <person name="Arakawa K."/>
        </authorList>
    </citation>
    <scope>NUCLEOTIDE SEQUENCE</scope>
</reference>
<accession>A0A8X6QIW3</accession>
<comment type="caution">
    <text evidence="1">The sequence shown here is derived from an EMBL/GenBank/DDBJ whole genome shotgun (WGS) entry which is preliminary data.</text>
</comment>